<dbReference type="OrthoDB" id="194468at2759"/>
<keyword evidence="3" id="KW-0456">Lyase</keyword>
<gene>
    <name evidence="6" type="ORF">DSTB1V02_LOCUS5984</name>
</gene>
<dbReference type="GO" id="GO:0035556">
    <property type="term" value="P:intracellular signal transduction"/>
    <property type="evidence" value="ECO:0007669"/>
    <property type="project" value="InterPro"/>
</dbReference>
<dbReference type="FunFam" id="3.30.70.1230:FF:000017">
    <property type="entry name" value="Adenylate cyclase type 10"/>
    <property type="match status" value="1"/>
</dbReference>
<feature type="compositionally biased region" description="Basic and acidic residues" evidence="4">
    <location>
        <begin position="693"/>
        <end position="724"/>
    </location>
</feature>
<name>A0A7R9A4N1_9CRUS</name>
<evidence type="ECO:0000259" key="5">
    <source>
        <dbReference type="PROSITE" id="PS50125"/>
    </source>
</evidence>
<feature type="region of interest" description="Disordered" evidence="4">
    <location>
        <begin position="690"/>
        <end position="731"/>
    </location>
</feature>
<dbReference type="GO" id="GO:0005524">
    <property type="term" value="F:ATP binding"/>
    <property type="evidence" value="ECO:0007669"/>
    <property type="project" value="UniProtKB-KW"/>
</dbReference>
<dbReference type="PROSITE" id="PS50125">
    <property type="entry name" value="GUANYLATE_CYCLASE_2"/>
    <property type="match status" value="1"/>
</dbReference>
<dbReference type="InterPro" id="IPR027417">
    <property type="entry name" value="P-loop_NTPase"/>
</dbReference>
<dbReference type="Proteomes" id="UP000677054">
    <property type="component" value="Unassembled WGS sequence"/>
</dbReference>
<reference evidence="6" key="1">
    <citation type="submission" date="2020-11" db="EMBL/GenBank/DDBJ databases">
        <authorList>
            <person name="Tran Van P."/>
        </authorList>
    </citation>
    <scope>NUCLEOTIDE SEQUENCE</scope>
</reference>
<dbReference type="SUPFAM" id="SSF55073">
    <property type="entry name" value="Nucleotide cyclase"/>
    <property type="match status" value="2"/>
</dbReference>
<evidence type="ECO:0000313" key="7">
    <source>
        <dbReference type="Proteomes" id="UP000677054"/>
    </source>
</evidence>
<evidence type="ECO:0000256" key="2">
    <source>
        <dbReference type="ARBA" id="ARBA00022840"/>
    </source>
</evidence>
<keyword evidence="2" id="KW-0067">ATP-binding</keyword>
<evidence type="ECO:0000256" key="3">
    <source>
        <dbReference type="ARBA" id="ARBA00023239"/>
    </source>
</evidence>
<sequence length="1308" mass="147903">MGTRSSASSASPTHPSLGKSPGTPGFQEFRTDLLAYHVPDFVIGTRKTGPHTVHLDGTCMFIDISGDAVFAIWEARGKNWCQLVHVVICCAMQIQATCANWKTSFPDIKLNVKIGIAAGPITLIFFGNKNFKSFIECGPAVDAVNKAESQCMAGEVVLSHQTWIMFCLPIWYNHEICADRKHVKIKHIQTNPMKIELQPGELQEREAVSFAVKNNMWRKLVPYVIPPVLKQVMDGLEGFMAEMRQATIMFIKLEEKHTETDDKSIILTATFNIIVEHMVQNKGMMTKVFMFDKGMLFLCVFGLPGYKQTDECAVALRTGHAVKSDLEKLGNIESASIGIATGLTYCGVVGHAYRHEYTVIGRKVNLAARLMTSYPSKLTCDYDTHNCSKLPPSSFQKLELIPLKGFADVGPIYEFLGVIEQSTTDLAIRSFRLPMIDRHKLIMVVLRQLLTRIPSHFVIIYEGSIGMGKTRLLDSILLEVTFRNMAFIGISVTHDESPKPYHVLARILLQVAKATNSRLMIVVDNAHSMDRETWEWVEHVAQLKPKLFIVVLTLDSVTSRFIHKAAVEEFLKSDLILRMTIDSLTNEVLATLACQFLSVAAVSWKIVDLLQKKSDGNPGWCEEVLKQLRDRDLVTIEPLDAHPGSNLIFGDTHYLMERQRVRAEDTMSSLHAPQFTLTENERKFSFIPYESEESTKTEAAETRKNLEGKQVPLKESKLQEKEAEAQPGFPPESLVNTLQDYPFEITHKAEDLFLKCDERSTYKEDELVEVMSLPEKLDNMVSSSSLQEAAFVSEGVTLENLPFVGDMKDMVLSRLDELSHFQLFYLKCAAVLGDFFNVFLLRKMLSDIPDDKFIRRFSGIRAISLGDRTNIGPPPLMAKLISDPSNRLMCDCIVERGGHPMDMEVYCPIFRFTNPLLREAAYEILTDDQRKSLHIEAANILETFDMTCKDCGGEEYVSWKEAKMDRGKETRYKISQAPWLEKGVMRNKPYRLPRELTPQGICWRRGKRETVTDRRWKGFGPRILLIRRGRKREGRRDHVSVEKQFIQKGKRGAVVILGEQAEIDGRKAGVSDPSEMPLRTSAGSGYYFMDSPPGITRFSTKESILFEPEREGGSSSKISPGMCYQSIRDLSVPRQVSPTTTLAMNRSTECFRFRCTSPCHHLRHSAGWRKSTQDGLEREHGGRGSQFLIGAGEANPSFPFQGLAPQQARGLRAIGELPEIVTWITNFVQGYDREDVMGQGQGPDVNQQGPRRFAHTNWMQTSRRFSDLREEKRQFAITTVSPNQYFPSTRVQEFLQELDAFGEHTSPK</sequence>
<organism evidence="6">
    <name type="scientific">Darwinula stevensoni</name>
    <dbReference type="NCBI Taxonomy" id="69355"/>
    <lineage>
        <taxon>Eukaryota</taxon>
        <taxon>Metazoa</taxon>
        <taxon>Ecdysozoa</taxon>
        <taxon>Arthropoda</taxon>
        <taxon>Crustacea</taxon>
        <taxon>Oligostraca</taxon>
        <taxon>Ostracoda</taxon>
        <taxon>Podocopa</taxon>
        <taxon>Podocopida</taxon>
        <taxon>Darwinulocopina</taxon>
        <taxon>Darwinuloidea</taxon>
        <taxon>Darwinulidae</taxon>
        <taxon>Darwinula</taxon>
    </lineage>
</organism>
<dbReference type="InterPro" id="IPR001054">
    <property type="entry name" value="A/G_cyclase"/>
</dbReference>
<dbReference type="GO" id="GO:0005737">
    <property type="term" value="C:cytoplasm"/>
    <property type="evidence" value="ECO:0007669"/>
    <property type="project" value="TreeGrafter"/>
</dbReference>
<dbReference type="Pfam" id="PF00211">
    <property type="entry name" value="Guanylate_cyc"/>
    <property type="match status" value="1"/>
</dbReference>
<dbReference type="CDD" id="cd07302">
    <property type="entry name" value="CHD"/>
    <property type="match status" value="1"/>
</dbReference>
<keyword evidence="7" id="KW-1185">Reference proteome</keyword>
<dbReference type="EMBL" id="CAJPEV010001045">
    <property type="protein sequence ID" value="CAG0890357.1"/>
    <property type="molecule type" value="Genomic_DNA"/>
</dbReference>
<dbReference type="SUPFAM" id="SSF52540">
    <property type="entry name" value="P-loop containing nucleoside triphosphate hydrolases"/>
    <property type="match status" value="1"/>
</dbReference>
<dbReference type="EMBL" id="LR900562">
    <property type="protein sequence ID" value="CAD7246124.1"/>
    <property type="molecule type" value="Genomic_DNA"/>
</dbReference>
<dbReference type="PANTHER" id="PTHR16305">
    <property type="entry name" value="TESTICULAR SOLUBLE ADENYLYL CYCLASE"/>
    <property type="match status" value="1"/>
</dbReference>
<dbReference type="GO" id="GO:0004016">
    <property type="term" value="F:adenylate cyclase activity"/>
    <property type="evidence" value="ECO:0007669"/>
    <property type="project" value="TreeGrafter"/>
</dbReference>
<dbReference type="Gene3D" id="3.30.70.1230">
    <property type="entry name" value="Nucleotide cyclase"/>
    <property type="match status" value="2"/>
</dbReference>
<proteinExistence type="predicted"/>
<evidence type="ECO:0000256" key="1">
    <source>
        <dbReference type="ARBA" id="ARBA00022741"/>
    </source>
</evidence>
<dbReference type="GO" id="GO:0009190">
    <property type="term" value="P:cyclic nucleotide biosynthetic process"/>
    <property type="evidence" value="ECO:0007669"/>
    <property type="project" value="InterPro"/>
</dbReference>
<accession>A0A7R9A4N1</accession>
<keyword evidence="1" id="KW-0547">Nucleotide-binding</keyword>
<feature type="region of interest" description="Disordered" evidence="4">
    <location>
        <begin position="1"/>
        <end position="23"/>
    </location>
</feature>
<dbReference type="InterPro" id="IPR029787">
    <property type="entry name" value="Nucleotide_cyclase"/>
</dbReference>
<evidence type="ECO:0000256" key="4">
    <source>
        <dbReference type="SAM" id="MobiDB-lite"/>
    </source>
</evidence>
<evidence type="ECO:0000313" key="6">
    <source>
        <dbReference type="EMBL" id="CAD7246124.1"/>
    </source>
</evidence>
<protein>
    <recommendedName>
        <fullName evidence="5">Guanylate cyclase domain-containing protein</fullName>
    </recommendedName>
</protein>
<dbReference type="PANTHER" id="PTHR16305:SF28">
    <property type="entry name" value="GUANYLATE CYCLASE DOMAIN-CONTAINING PROTEIN"/>
    <property type="match status" value="1"/>
</dbReference>
<feature type="domain" description="Guanylate cyclase" evidence="5">
    <location>
        <begin position="294"/>
        <end position="371"/>
    </location>
</feature>
<feature type="compositionally biased region" description="Low complexity" evidence="4">
    <location>
        <begin position="1"/>
        <end position="11"/>
    </location>
</feature>